<dbReference type="OrthoDB" id="4212451at2"/>
<dbReference type="Proteomes" id="UP000029641">
    <property type="component" value="Unassembled WGS sequence"/>
</dbReference>
<dbReference type="RefSeq" id="WP_052417877.1">
    <property type="nucleotide sequence ID" value="NZ_BBNR01000004.1"/>
</dbReference>
<dbReference type="Pfam" id="PF06054">
    <property type="entry name" value="CoiA_nuc"/>
    <property type="match status" value="1"/>
</dbReference>
<dbReference type="EMBL" id="BBNY01000001">
    <property type="protein sequence ID" value="GAL87817.1"/>
    <property type="molecule type" value="Genomic_DNA"/>
</dbReference>
<organism evidence="2 4">
    <name type="scientific">Jejuia pallidilutea</name>
    <dbReference type="NCBI Taxonomy" id="504487"/>
    <lineage>
        <taxon>Bacteria</taxon>
        <taxon>Pseudomonadati</taxon>
        <taxon>Bacteroidota</taxon>
        <taxon>Flavobacteriia</taxon>
        <taxon>Flavobacteriales</taxon>
        <taxon>Flavobacteriaceae</taxon>
        <taxon>Jejuia</taxon>
    </lineage>
</organism>
<evidence type="ECO:0000313" key="4">
    <source>
        <dbReference type="Proteomes" id="UP000029641"/>
    </source>
</evidence>
<evidence type="ECO:0000313" key="5">
    <source>
        <dbReference type="Proteomes" id="UP000030184"/>
    </source>
</evidence>
<comment type="caution">
    <text evidence="2">The sequence shown here is derived from an EMBL/GenBank/DDBJ whole genome shotgun (WGS) entry which is preliminary data.</text>
</comment>
<evidence type="ECO:0000259" key="1">
    <source>
        <dbReference type="Pfam" id="PF06054"/>
    </source>
</evidence>
<protein>
    <recommendedName>
        <fullName evidence="1">Competence protein CoiA nuclease-like domain-containing protein</fullName>
    </recommendedName>
</protein>
<sequence>MRYALDKENNKIEVSFSGELAKCGICDSNVKGRKGEQRIKHWYHHEKKTIDCDDWYEPISEWHLKWQNIFPKKNREVPITNNKVSHRADILLNNGLVIEIQNSPIKFSEIKKRELFYGKKNLIWILNGNNLAKNSILNEDVFTFIKKLTISIPKKFELIENYNFKNVLNDIIEKTEIGYLKSDKNRFRIENENTLVFEFLDDKITDFYLTEAQYKYFIACVYESLYDQIGLDNFRQKIEIDYSSIFEEVRELRLIKKYWKKFIDKMEYPVFIDNLNGLKENEIFYYQKNRIINKNKFIDYYLKYA</sequence>
<dbReference type="AlphaFoldDB" id="A0A090VTB3"/>
<feature type="domain" description="Competence protein CoiA nuclease-like" evidence="1">
    <location>
        <begin position="82"/>
        <end position="137"/>
    </location>
</feature>
<reference evidence="5" key="1">
    <citation type="journal article" date="2014" name="Genome Announc.">
        <title>Draft Genome Sequence of Marine Flavobacterium Jejuia pallidilutea Strain 11shimoA1 and Pigmentation Mutants.</title>
        <authorList>
            <person name="Takatani N."/>
            <person name="Nakanishi M."/>
            <person name="Meirelles P."/>
            <person name="Mino S."/>
            <person name="Suda W."/>
            <person name="Oshima K."/>
            <person name="Hattori M."/>
            <person name="Ohkuma M."/>
            <person name="Hosokawa M."/>
            <person name="Miyashita K."/>
            <person name="Thompson F.L."/>
            <person name="Niwa A."/>
            <person name="Sawabe T."/>
            <person name="Sawabe T."/>
        </authorList>
    </citation>
    <scope>NUCLEOTIDE SEQUENCE [LARGE SCALE GENOMIC DNA]</scope>
    <source>
        <strain evidence="5">JCM 19538</strain>
    </source>
</reference>
<keyword evidence="5" id="KW-1185">Reference proteome</keyword>
<gene>
    <name evidence="2" type="ORF">JCM19301_2589</name>
    <name evidence="3" type="ORF">JCM19538_2179</name>
</gene>
<dbReference type="InterPro" id="IPR010330">
    <property type="entry name" value="CoiA_nuc"/>
</dbReference>
<dbReference type="STRING" id="504487.JCM19538_2179"/>
<name>A0A090VTB3_9FLAO</name>
<accession>A0A090VTB3</accession>
<dbReference type="EMBL" id="BBNR01000004">
    <property type="protein sequence ID" value="GAL66494.1"/>
    <property type="molecule type" value="Genomic_DNA"/>
</dbReference>
<dbReference type="eggNOG" id="COG4469">
    <property type="taxonomic scope" value="Bacteria"/>
</dbReference>
<dbReference type="Proteomes" id="UP000030184">
    <property type="component" value="Unassembled WGS sequence"/>
</dbReference>
<evidence type="ECO:0000313" key="3">
    <source>
        <dbReference type="EMBL" id="GAL87817.1"/>
    </source>
</evidence>
<evidence type="ECO:0000313" key="2">
    <source>
        <dbReference type="EMBL" id="GAL66494.1"/>
    </source>
</evidence>
<proteinExistence type="predicted"/>